<evidence type="ECO:0000313" key="1">
    <source>
        <dbReference type="EMBL" id="ABX11930.1"/>
    </source>
</evidence>
<dbReference type="EMBL" id="CP000866">
    <property type="protein sequence ID" value="ABX11930.1"/>
    <property type="molecule type" value="Genomic_DNA"/>
</dbReference>
<organism evidence="1 2">
    <name type="scientific">Nitrosopumilus maritimus (strain SCM1)</name>
    <dbReference type="NCBI Taxonomy" id="436308"/>
    <lineage>
        <taxon>Archaea</taxon>
        <taxon>Nitrososphaerota</taxon>
        <taxon>Nitrososphaeria</taxon>
        <taxon>Nitrosopumilales</taxon>
        <taxon>Nitrosopumilaceae</taxon>
        <taxon>Nitrosopumilus</taxon>
    </lineage>
</organism>
<dbReference type="InParanoid" id="A9A521"/>
<accession>A9A521</accession>
<gene>
    <name evidence="1" type="ordered locus">Nmar_0030</name>
</gene>
<evidence type="ECO:0008006" key="3">
    <source>
        <dbReference type="Google" id="ProtNLM"/>
    </source>
</evidence>
<dbReference type="eggNOG" id="arCOG06534">
    <property type="taxonomic scope" value="Archaea"/>
</dbReference>
<evidence type="ECO:0000313" key="2">
    <source>
        <dbReference type="Proteomes" id="UP000000792"/>
    </source>
</evidence>
<reference evidence="1 2" key="1">
    <citation type="journal article" date="2010" name="Proc. Natl. Acad. Sci. U.S.A.">
        <title>Nitrosopumilus maritimus genome reveals unique mechanisms for nitrification and autotrophy in globally distributed marine crenarchaea.</title>
        <authorList>
            <person name="Walker C.B."/>
            <person name="de la Torre J.R."/>
            <person name="Klotz M.G."/>
            <person name="Urakawa H."/>
            <person name="Pinel N."/>
            <person name="Arp D.J."/>
            <person name="Brochier-Armanet C."/>
            <person name="Chain P.S."/>
            <person name="Chan P.P."/>
            <person name="Gollabgir A."/>
            <person name="Hemp J."/>
            <person name="Hugler M."/>
            <person name="Karr E.A."/>
            <person name="Konneke M."/>
            <person name="Shin M."/>
            <person name="Lawton T.J."/>
            <person name="Lowe T."/>
            <person name="Martens-Habbena W."/>
            <person name="Sayavedra-Soto L.A."/>
            <person name="Lang D."/>
            <person name="Sievert S.M."/>
            <person name="Rosenzweig A.C."/>
            <person name="Manning G."/>
            <person name="Stahl D.A."/>
        </authorList>
    </citation>
    <scope>NUCLEOTIDE SEQUENCE [LARGE SCALE GENOMIC DNA]</scope>
    <source>
        <strain evidence="1 2">SCM1</strain>
    </source>
</reference>
<dbReference type="AlphaFoldDB" id="A9A521"/>
<dbReference type="RefSeq" id="WP_012214417.1">
    <property type="nucleotide sequence ID" value="NC_010085.1"/>
</dbReference>
<dbReference type="KEGG" id="nmr:Nmar_0030"/>
<dbReference type="Proteomes" id="UP000000792">
    <property type="component" value="Chromosome"/>
</dbReference>
<proteinExistence type="predicted"/>
<dbReference type="HOGENOM" id="CLU_830594_0_0_2"/>
<dbReference type="GeneID" id="70686657"/>
<sequence length="334" mass="38078">MNNYLIFGFILSAIFIPITSYADNVELEISAPKIVDSTGNTVNEIFAPLNGVPFAYQPSAILQNTGTSPIDFTFYAMVDDGNELLELSSFSASINPNQDFTLALTWNPQKEGKHTLIFGVWNNLGEKNDLITPIELDVNVLSKDSSTNSIQIASFVDPTKDPQSYIDRYNNEESYKEWFDENYSQYDSIEQAVGLPEALKEKVPTWVKNNAKWWSEGNIDDDTFVSGVQFLMKEKIVNIPDLPEQSSEKTKPTFVDETKDPQSYIDRYNNEESYKEWFDENYPDYTIEEAVGISKPIPGWIKNNADWWSEGLISEDEFVKGIEFLVENRILIVN</sequence>
<protein>
    <recommendedName>
        <fullName evidence="3">CARDB domain-containing protein</fullName>
    </recommendedName>
</protein>
<name>A9A521_NITMS</name>
<keyword evidence="2" id="KW-1185">Reference proteome</keyword>
<dbReference type="EnsemblBacteria" id="ABX11930">
    <property type="protein sequence ID" value="ABX11930"/>
    <property type="gene ID" value="Nmar_0030"/>
</dbReference>